<feature type="region of interest" description="Disordered" evidence="11">
    <location>
        <begin position="412"/>
        <end position="432"/>
    </location>
</feature>
<feature type="transmembrane region" description="Helical" evidence="12">
    <location>
        <begin position="183"/>
        <end position="202"/>
    </location>
</feature>
<dbReference type="GO" id="GO:0007601">
    <property type="term" value="P:visual perception"/>
    <property type="evidence" value="ECO:0007669"/>
    <property type="project" value="UniProtKB-KW"/>
</dbReference>
<accession>A0A7R9A9R5</accession>
<sequence>MITGPCRFGRLRPRMNRDPQLWADLPLALRRRNCRSNDSNWIVLMDIDGSEPERKGQRRVVGTWGHVALVVTKATIEFSLVSLDCLSATAIQERKEPNRRIPRDGTRLLRRLLAAPVPFARLCHLLAGTSVFDGERHRCLRKTATVLVLNLAAADLGNSLMHSMATVSSFSHGWQFGNSGCKFYAGMVGLFGLVSIMTLSAIAVERCLVIASSAKFSKPTPELAKRVCVGIWFYCLVLVIPPYLGWSDYVPEAFLTSCTWDFYTRTLSNRAYYLFLLLFGFVVPVSIIFWAYISIICTFRHVKDMGETSEKRNENKREARKRTEFWVAKIVFVLIVLFLVSWTPYTIVSFIAIFGDIDLITPWVSAAPVVFAKASVVYNPIVYGISHPAFRFNLKRTIIKILSANMSEEGKEVFPPSSSDASRLRNNAGRLPGDSVNTGRILTRFRDYHREAESVGNDSIASCPAEDRSVDHGRNRAPNEKTVRFKTPERKQIPDGSLKKKERKSSRAKKDSLTDESNYITLNCKENGETVIRISNSKVSSRKDSTSGVLDSNQLVQLLLTALQKKGHPPSENEYGVPVFKPKGLSHSQQHRVRTVTLVGPPTVTLKGSPPVTLRARVICLSALIRSPTFGYLKFSGC</sequence>
<evidence type="ECO:0000256" key="5">
    <source>
        <dbReference type="ARBA" id="ARBA00023040"/>
    </source>
</evidence>
<proteinExistence type="inferred from homology"/>
<dbReference type="PANTHER" id="PTHR24240">
    <property type="entry name" value="OPSIN"/>
    <property type="match status" value="1"/>
</dbReference>
<keyword evidence="4 12" id="KW-1133">Transmembrane helix</keyword>
<dbReference type="GO" id="GO:0016020">
    <property type="term" value="C:membrane"/>
    <property type="evidence" value="ECO:0007669"/>
    <property type="project" value="UniProtKB-SubCell"/>
</dbReference>
<evidence type="ECO:0000256" key="10">
    <source>
        <dbReference type="RuleBase" id="RU000688"/>
    </source>
</evidence>
<evidence type="ECO:0000313" key="15">
    <source>
        <dbReference type="Proteomes" id="UP000677054"/>
    </source>
</evidence>
<comment type="subcellular location">
    <subcellularLocation>
        <location evidence="1">Membrane</location>
        <topology evidence="1">Multi-pass membrane protein</topology>
    </subcellularLocation>
</comment>
<evidence type="ECO:0000256" key="1">
    <source>
        <dbReference type="ARBA" id="ARBA00004141"/>
    </source>
</evidence>
<dbReference type="PROSITE" id="PS00237">
    <property type="entry name" value="G_PROTEIN_RECEP_F1_1"/>
    <property type="match status" value="1"/>
</dbReference>
<dbReference type="Pfam" id="PF00001">
    <property type="entry name" value="7tm_1"/>
    <property type="match status" value="1"/>
</dbReference>
<name>A0A7R9A9R5_9CRUS</name>
<feature type="domain" description="G-protein coupled receptors family 1 profile" evidence="13">
    <location>
        <begin position="123"/>
        <end position="383"/>
    </location>
</feature>
<dbReference type="InterPro" id="IPR017452">
    <property type="entry name" value="GPCR_Rhodpsn_7TM"/>
</dbReference>
<keyword evidence="6 12" id="KW-0472">Membrane</keyword>
<dbReference type="Proteomes" id="UP000677054">
    <property type="component" value="Unassembled WGS sequence"/>
</dbReference>
<evidence type="ECO:0000256" key="11">
    <source>
        <dbReference type="SAM" id="MobiDB-lite"/>
    </source>
</evidence>
<comment type="similarity">
    <text evidence="2 10">Belongs to the G-protein coupled receptor 1 family.</text>
</comment>
<dbReference type="SUPFAM" id="SSF81321">
    <property type="entry name" value="Family A G protein-coupled receptor-like"/>
    <property type="match status" value="1"/>
</dbReference>
<keyword evidence="9" id="KW-0844">Vision</keyword>
<dbReference type="InterPro" id="IPR000276">
    <property type="entry name" value="GPCR_Rhodpsn"/>
</dbReference>
<dbReference type="EMBL" id="LR902119">
    <property type="protein sequence ID" value="CAD7249997.1"/>
    <property type="molecule type" value="Genomic_DNA"/>
</dbReference>
<feature type="region of interest" description="Disordered" evidence="11">
    <location>
        <begin position="456"/>
        <end position="514"/>
    </location>
</feature>
<keyword evidence="3 10" id="KW-0812">Transmembrane</keyword>
<evidence type="ECO:0000256" key="3">
    <source>
        <dbReference type="ARBA" id="ARBA00022692"/>
    </source>
</evidence>
<keyword evidence="15" id="KW-1185">Reference proteome</keyword>
<feature type="compositionally biased region" description="Basic and acidic residues" evidence="11">
    <location>
        <begin position="465"/>
        <end position="499"/>
    </location>
</feature>
<evidence type="ECO:0000259" key="13">
    <source>
        <dbReference type="PROSITE" id="PS50262"/>
    </source>
</evidence>
<evidence type="ECO:0000256" key="8">
    <source>
        <dbReference type="ARBA" id="ARBA00023224"/>
    </source>
</evidence>
<evidence type="ECO:0000256" key="6">
    <source>
        <dbReference type="ARBA" id="ARBA00023136"/>
    </source>
</evidence>
<keyword evidence="7 10" id="KW-0675">Receptor</keyword>
<keyword evidence="5 10" id="KW-0297">G-protein coupled receptor</keyword>
<evidence type="ECO:0000313" key="14">
    <source>
        <dbReference type="EMBL" id="CAD7249997.1"/>
    </source>
</evidence>
<keyword evidence="9" id="KW-0716">Sensory transduction</keyword>
<feature type="transmembrane region" description="Helical" evidence="12">
    <location>
        <begin position="271"/>
        <end position="293"/>
    </location>
</feature>
<dbReference type="PROSITE" id="PS50262">
    <property type="entry name" value="G_PROTEIN_RECEP_F1_2"/>
    <property type="match status" value="1"/>
</dbReference>
<evidence type="ECO:0000256" key="2">
    <source>
        <dbReference type="ARBA" id="ARBA00010663"/>
    </source>
</evidence>
<dbReference type="AlphaFoldDB" id="A0A7R9A9R5"/>
<dbReference type="OrthoDB" id="9996086at2759"/>
<reference evidence="14" key="1">
    <citation type="submission" date="2020-11" db="EMBL/GenBank/DDBJ databases">
        <authorList>
            <person name="Tran Van P."/>
        </authorList>
    </citation>
    <scope>NUCLEOTIDE SEQUENCE</scope>
</reference>
<gene>
    <name evidence="14" type="ORF">DSTB1V02_LOCUS9781</name>
</gene>
<keyword evidence="8 10" id="KW-0807">Transducer</keyword>
<protein>
    <recommendedName>
        <fullName evidence="13">G-protein coupled receptors family 1 profile domain-containing protein</fullName>
    </recommendedName>
</protein>
<dbReference type="EMBL" id="CAJPEV010002602">
    <property type="protein sequence ID" value="CAG0897449.1"/>
    <property type="molecule type" value="Genomic_DNA"/>
</dbReference>
<evidence type="ECO:0000256" key="9">
    <source>
        <dbReference type="ARBA" id="ARBA00023305"/>
    </source>
</evidence>
<dbReference type="Gene3D" id="1.20.1070.10">
    <property type="entry name" value="Rhodopsin 7-helix transmembrane proteins"/>
    <property type="match status" value="1"/>
</dbReference>
<feature type="transmembrane region" description="Helical" evidence="12">
    <location>
        <begin position="223"/>
        <end position="244"/>
    </location>
</feature>
<organism evidence="14">
    <name type="scientific">Darwinula stevensoni</name>
    <dbReference type="NCBI Taxonomy" id="69355"/>
    <lineage>
        <taxon>Eukaryota</taxon>
        <taxon>Metazoa</taxon>
        <taxon>Ecdysozoa</taxon>
        <taxon>Arthropoda</taxon>
        <taxon>Crustacea</taxon>
        <taxon>Oligostraca</taxon>
        <taxon>Ostracoda</taxon>
        <taxon>Podocopa</taxon>
        <taxon>Podocopida</taxon>
        <taxon>Darwinulocopina</taxon>
        <taxon>Darwinuloidea</taxon>
        <taxon>Darwinulidae</taxon>
        <taxon>Darwinula</taxon>
    </lineage>
</organism>
<evidence type="ECO:0000256" key="12">
    <source>
        <dbReference type="SAM" id="Phobius"/>
    </source>
</evidence>
<evidence type="ECO:0000256" key="4">
    <source>
        <dbReference type="ARBA" id="ARBA00022989"/>
    </source>
</evidence>
<dbReference type="InterPro" id="IPR050125">
    <property type="entry name" value="GPCR_opsins"/>
</dbReference>
<feature type="transmembrane region" description="Helical" evidence="12">
    <location>
        <begin position="144"/>
        <end position="163"/>
    </location>
</feature>
<feature type="transmembrane region" description="Helical" evidence="12">
    <location>
        <begin position="326"/>
        <end position="354"/>
    </location>
</feature>
<feature type="compositionally biased region" description="Polar residues" evidence="11">
    <location>
        <begin position="416"/>
        <end position="425"/>
    </location>
</feature>
<dbReference type="PRINTS" id="PR00237">
    <property type="entry name" value="GPCRRHODOPSN"/>
</dbReference>
<evidence type="ECO:0000256" key="7">
    <source>
        <dbReference type="ARBA" id="ARBA00023170"/>
    </source>
</evidence>
<dbReference type="GO" id="GO:0004930">
    <property type="term" value="F:G protein-coupled receptor activity"/>
    <property type="evidence" value="ECO:0007669"/>
    <property type="project" value="UniProtKB-KW"/>
</dbReference>